<dbReference type="EMBL" id="BMYM01000003">
    <property type="protein sequence ID" value="GHD38282.1"/>
    <property type="molecule type" value="Genomic_DNA"/>
</dbReference>
<evidence type="ECO:0000313" key="1">
    <source>
        <dbReference type="EMBL" id="GHD38282.1"/>
    </source>
</evidence>
<name>A0A918XML6_9GAMM</name>
<dbReference type="Proteomes" id="UP000644693">
    <property type="component" value="Unassembled WGS sequence"/>
</dbReference>
<keyword evidence="2" id="KW-1185">Reference proteome</keyword>
<comment type="caution">
    <text evidence="1">The sequence shown here is derived from an EMBL/GenBank/DDBJ whole genome shotgun (WGS) entry which is preliminary data.</text>
</comment>
<accession>A0A918XML6</accession>
<reference evidence="1" key="2">
    <citation type="submission" date="2020-09" db="EMBL/GenBank/DDBJ databases">
        <authorList>
            <person name="Sun Q."/>
            <person name="Kim S."/>
        </authorList>
    </citation>
    <scope>NUCLEOTIDE SEQUENCE</scope>
    <source>
        <strain evidence="1">KCTC 23430</strain>
    </source>
</reference>
<organism evidence="1 2">
    <name type="scientific">Parahalioglobus pacificus</name>
    <dbReference type="NCBI Taxonomy" id="930806"/>
    <lineage>
        <taxon>Bacteria</taxon>
        <taxon>Pseudomonadati</taxon>
        <taxon>Pseudomonadota</taxon>
        <taxon>Gammaproteobacteria</taxon>
        <taxon>Cellvibrionales</taxon>
        <taxon>Halieaceae</taxon>
        <taxon>Parahalioglobus</taxon>
    </lineage>
</organism>
<evidence type="ECO:0000313" key="2">
    <source>
        <dbReference type="Proteomes" id="UP000644693"/>
    </source>
</evidence>
<gene>
    <name evidence="1" type="ORF">GCM10007053_28650</name>
</gene>
<proteinExistence type="predicted"/>
<sequence>MALLEDPDEIFYLDPVFQSTGFNALMIGHSFFKPFAVGMSAHAERAGIDAHEQTVVFSGGATGAPEALWENASKGDMIRAVLDEGGVDLFAMTYHPDYPGLRGYQLWIDYALKSNPGVRIAIALPWNPYPASITTAVDESTWVSGLEGQFHAGIRQLRREYPDTEIFSIPYGQSAWELRKLFDTGQLPDVEVLQSRDRPAIYRDNLGHAREILVELGQLVWLRSIYGVDLDNYDYEPPYQTDLKALAQRITDDYTTQYEAVYDAPYR</sequence>
<dbReference type="AlphaFoldDB" id="A0A918XML6"/>
<protein>
    <submittedName>
        <fullName evidence="1">Uncharacterized protein</fullName>
    </submittedName>
</protein>
<reference evidence="1" key="1">
    <citation type="journal article" date="2014" name="Int. J. Syst. Evol. Microbiol.">
        <title>Complete genome sequence of Corynebacterium casei LMG S-19264T (=DSM 44701T), isolated from a smear-ripened cheese.</title>
        <authorList>
            <consortium name="US DOE Joint Genome Institute (JGI-PGF)"/>
            <person name="Walter F."/>
            <person name="Albersmeier A."/>
            <person name="Kalinowski J."/>
            <person name="Ruckert C."/>
        </authorList>
    </citation>
    <scope>NUCLEOTIDE SEQUENCE</scope>
    <source>
        <strain evidence="1">KCTC 23430</strain>
    </source>
</reference>